<evidence type="ECO:0000313" key="2">
    <source>
        <dbReference type="Proteomes" id="UP000017023"/>
    </source>
</evidence>
<gene>
    <name evidence="1" type="ORF">HMPREF9145_2276</name>
</gene>
<comment type="caution">
    <text evidence="1">The sequence shown here is derived from an EMBL/GenBank/DDBJ whole genome shotgun (WGS) entry which is preliminary data.</text>
</comment>
<dbReference type="AlphaFoldDB" id="U2MM26"/>
<name>U2MM26_9BACT</name>
<organism evidence="1 2">
    <name type="scientific">Segatella salivae F0493</name>
    <dbReference type="NCBI Taxonomy" id="1395125"/>
    <lineage>
        <taxon>Bacteria</taxon>
        <taxon>Pseudomonadati</taxon>
        <taxon>Bacteroidota</taxon>
        <taxon>Bacteroidia</taxon>
        <taxon>Bacteroidales</taxon>
        <taxon>Prevotellaceae</taxon>
        <taxon>Segatella</taxon>
    </lineage>
</organism>
<reference evidence="1 2" key="1">
    <citation type="submission" date="2013-08" db="EMBL/GenBank/DDBJ databases">
        <authorList>
            <person name="Durkin A.S."/>
            <person name="Haft D.R."/>
            <person name="McCorrison J."/>
            <person name="Torralba M."/>
            <person name="Gillis M."/>
            <person name="Haft D.H."/>
            <person name="Methe B."/>
            <person name="Sutton G."/>
            <person name="Nelson K.E."/>
        </authorList>
    </citation>
    <scope>NUCLEOTIDE SEQUENCE [LARGE SCALE GENOMIC DNA]</scope>
    <source>
        <strain evidence="1 2">F0493</strain>
    </source>
</reference>
<evidence type="ECO:0000313" key="1">
    <source>
        <dbReference type="EMBL" id="ERK00304.1"/>
    </source>
</evidence>
<dbReference type="EMBL" id="AWGW01000021">
    <property type="protein sequence ID" value="ERK00304.1"/>
    <property type="molecule type" value="Genomic_DNA"/>
</dbReference>
<proteinExistence type="predicted"/>
<accession>U2MM26</accession>
<sequence length="40" mass="4680">MKPISLFCIVKHYAHTFKLNLNTILKNTPVYLISFINKSK</sequence>
<protein>
    <submittedName>
        <fullName evidence="1">Uncharacterized protein</fullName>
    </submittedName>
</protein>
<dbReference type="PATRIC" id="fig|1395125.3.peg.1486"/>
<dbReference type="Proteomes" id="UP000017023">
    <property type="component" value="Unassembled WGS sequence"/>
</dbReference>